<proteinExistence type="predicted"/>
<dbReference type="EMBL" id="BLZA01000030">
    <property type="protein sequence ID" value="GHJ88516.1"/>
    <property type="molecule type" value="Genomic_DNA"/>
</dbReference>
<dbReference type="AlphaFoldDB" id="A0A8H3TVU3"/>
<feature type="region of interest" description="Disordered" evidence="1">
    <location>
        <begin position="412"/>
        <end position="476"/>
    </location>
</feature>
<feature type="compositionally biased region" description="Low complexity" evidence="1">
    <location>
        <begin position="412"/>
        <end position="427"/>
    </location>
</feature>
<sequence>MPTALAYRNTCLASVPEDELLEKQKSIKRSAHHRSSHSLPAVHIGESSRPGLIPSSSGNRSYKGKGKEVVDRAPCGEWVVNVNEMDIGLEVFGEKRRVILVFGDMPFTTRRVITTSGNFSNTLFILAPSDSLAPRTSDDDPTRISAVDNSDKVVEFWDLPFVDVELSSDPVDEYRSLIREARKLAKTWRTTRKMAQISTPSVRSSRGSDANRNSKSRPQEFRKSRSFSLLSLSYGDTKDEAHGSDKIDAIISYLPSQQIRDTEANFHALLRKFCDVTTAISPMLQEPGRSSEQDGNDVESNDIRTRLIYVLPEHYPANLLRTLQTYLFSAISVAESHRQGPRAFLVGRRTMDRKMQRQEDRYPVTGLEIILSNSLWWNARTGSQAEERNVFLEDFKQCRFILAPAIESFDSSSANASHSSLSNTATTDGVPLTPRLSPDQESILDNDFRSDKTSSEFEDGSSSITRPVSTTTSSVSFKKKAPFLRRIFSVERSK</sequence>
<keyword evidence="3" id="KW-1185">Reference proteome</keyword>
<feature type="compositionally biased region" description="Basic residues" evidence="1">
    <location>
        <begin position="26"/>
        <end position="36"/>
    </location>
</feature>
<evidence type="ECO:0000256" key="1">
    <source>
        <dbReference type="SAM" id="MobiDB-lite"/>
    </source>
</evidence>
<reference evidence="2" key="1">
    <citation type="submission" date="2020-07" db="EMBL/GenBank/DDBJ databases">
        <title>Draft Genome Sequence of a Deep-Sea Yeast, Naganishia (Cryptococcus) liquefaciens strain N6.</title>
        <authorList>
            <person name="Han Y.W."/>
            <person name="Kajitani R."/>
            <person name="Morimoto H."/>
            <person name="Parhat M."/>
            <person name="Tsubouchi H."/>
            <person name="Bakenova O."/>
            <person name="Ogata M."/>
            <person name="Argunhan B."/>
            <person name="Aoki R."/>
            <person name="Kajiwara S."/>
            <person name="Itoh T."/>
            <person name="Iwasaki H."/>
        </authorList>
    </citation>
    <scope>NUCLEOTIDE SEQUENCE</scope>
    <source>
        <strain evidence="2">N6</strain>
    </source>
</reference>
<feature type="compositionally biased region" description="Polar residues" evidence="1">
    <location>
        <begin position="196"/>
        <end position="213"/>
    </location>
</feature>
<gene>
    <name evidence="2" type="ORF">NliqN6_4918</name>
</gene>
<accession>A0A8H3TVU3</accession>
<organism evidence="2 3">
    <name type="scientific">Naganishia liquefaciens</name>
    <dbReference type="NCBI Taxonomy" id="104408"/>
    <lineage>
        <taxon>Eukaryota</taxon>
        <taxon>Fungi</taxon>
        <taxon>Dikarya</taxon>
        <taxon>Basidiomycota</taxon>
        <taxon>Agaricomycotina</taxon>
        <taxon>Tremellomycetes</taxon>
        <taxon>Filobasidiales</taxon>
        <taxon>Filobasidiaceae</taxon>
        <taxon>Naganishia</taxon>
    </lineage>
</organism>
<comment type="caution">
    <text evidence="2">The sequence shown here is derived from an EMBL/GenBank/DDBJ whole genome shotgun (WGS) entry which is preliminary data.</text>
</comment>
<feature type="region of interest" description="Disordered" evidence="1">
    <location>
        <begin position="25"/>
        <end position="66"/>
    </location>
</feature>
<protein>
    <submittedName>
        <fullName evidence="2">Uncharacterized protein</fullName>
    </submittedName>
</protein>
<evidence type="ECO:0000313" key="2">
    <source>
        <dbReference type="EMBL" id="GHJ88516.1"/>
    </source>
</evidence>
<evidence type="ECO:0000313" key="3">
    <source>
        <dbReference type="Proteomes" id="UP000620104"/>
    </source>
</evidence>
<dbReference type="Proteomes" id="UP000620104">
    <property type="component" value="Unassembled WGS sequence"/>
</dbReference>
<feature type="compositionally biased region" description="Basic and acidic residues" evidence="1">
    <location>
        <begin position="446"/>
        <end position="455"/>
    </location>
</feature>
<name>A0A8H3TVU3_9TREE</name>
<feature type="region of interest" description="Disordered" evidence="1">
    <location>
        <begin position="192"/>
        <end position="222"/>
    </location>
</feature>
<dbReference type="OrthoDB" id="2593907at2759"/>
<feature type="compositionally biased region" description="Low complexity" evidence="1">
    <location>
        <begin position="461"/>
        <end position="476"/>
    </location>
</feature>